<dbReference type="InterPro" id="IPR000504">
    <property type="entry name" value="RRM_dom"/>
</dbReference>
<dbReference type="GO" id="GO:0003723">
    <property type="term" value="F:RNA binding"/>
    <property type="evidence" value="ECO:0007669"/>
    <property type="project" value="UniProtKB-UniRule"/>
</dbReference>
<dbReference type="InterPro" id="IPR035979">
    <property type="entry name" value="RBD_domain_sf"/>
</dbReference>
<dbReference type="SMART" id="SM00360">
    <property type="entry name" value="RRM"/>
    <property type="match status" value="1"/>
</dbReference>
<reference evidence="5 6" key="1">
    <citation type="journal article" date="2013" name="Nature">
        <title>Insights into bilaterian evolution from three spiralian genomes.</title>
        <authorList>
            <person name="Simakov O."/>
            <person name="Marletaz F."/>
            <person name="Cho S.J."/>
            <person name="Edsinger-Gonzales E."/>
            <person name="Havlak P."/>
            <person name="Hellsten U."/>
            <person name="Kuo D.H."/>
            <person name="Larsson T."/>
            <person name="Lv J."/>
            <person name="Arendt D."/>
            <person name="Savage R."/>
            <person name="Osoegawa K."/>
            <person name="de Jong P."/>
            <person name="Grimwood J."/>
            <person name="Chapman J.A."/>
            <person name="Shapiro H."/>
            <person name="Aerts A."/>
            <person name="Otillar R.P."/>
            <person name="Terry A.Y."/>
            <person name="Boore J.L."/>
            <person name="Grigoriev I.V."/>
            <person name="Lindberg D.R."/>
            <person name="Seaver E.C."/>
            <person name="Weisblat D.A."/>
            <person name="Putnam N.H."/>
            <person name="Rokhsar D.S."/>
        </authorList>
    </citation>
    <scope>NUCLEOTIDE SEQUENCE [LARGE SCALE GENOMIC DNA]</scope>
</reference>
<feature type="compositionally biased region" description="Basic and acidic residues" evidence="3">
    <location>
        <begin position="115"/>
        <end position="138"/>
    </location>
</feature>
<proteinExistence type="predicted"/>
<accession>V3Z7Q0</accession>
<sequence>YGQPLFDRSVLPKAPKASRGPDVDMSKIPTQPPFTAFIGNLPYESCESKIEQFFDKLKFNNVRLPNEGGRLRGFGYVEFDDRESLIEALTMNEAMFMNRKIRIDLAGQNQSNQGEGREGRRDHQEPDKLMSDWRRAPANDDQEGTEFF</sequence>
<dbReference type="Gene3D" id="3.30.70.330">
    <property type="match status" value="1"/>
</dbReference>
<keyword evidence="6" id="KW-1185">Reference proteome</keyword>
<dbReference type="KEGG" id="lgi:LOTGIDRAFT_128337"/>
<dbReference type="AlphaFoldDB" id="V3Z7Q0"/>
<dbReference type="OrthoDB" id="1748655at2759"/>
<dbReference type="PANTHER" id="PTHR23236">
    <property type="entry name" value="EUKARYOTIC TRANSLATION INITIATION FACTOR 4B/4H"/>
    <property type="match status" value="1"/>
</dbReference>
<dbReference type="STRING" id="225164.V3Z7Q0"/>
<evidence type="ECO:0000256" key="1">
    <source>
        <dbReference type="ARBA" id="ARBA00022884"/>
    </source>
</evidence>
<dbReference type="SUPFAM" id="SSF54928">
    <property type="entry name" value="RNA-binding domain, RBD"/>
    <property type="match status" value="1"/>
</dbReference>
<evidence type="ECO:0000256" key="3">
    <source>
        <dbReference type="SAM" id="MobiDB-lite"/>
    </source>
</evidence>
<feature type="domain" description="RRM" evidence="4">
    <location>
        <begin position="34"/>
        <end position="108"/>
    </location>
</feature>
<dbReference type="CDD" id="cd12402">
    <property type="entry name" value="RRM_eIF4B"/>
    <property type="match status" value="1"/>
</dbReference>
<evidence type="ECO:0000313" key="5">
    <source>
        <dbReference type="EMBL" id="ESO86838.1"/>
    </source>
</evidence>
<evidence type="ECO:0000259" key="4">
    <source>
        <dbReference type="PROSITE" id="PS50102"/>
    </source>
</evidence>
<keyword evidence="1 2" id="KW-0694">RNA-binding</keyword>
<dbReference type="CTD" id="20232822"/>
<feature type="region of interest" description="Disordered" evidence="3">
    <location>
        <begin position="107"/>
        <end position="148"/>
    </location>
</feature>
<evidence type="ECO:0000256" key="2">
    <source>
        <dbReference type="PROSITE-ProRule" id="PRU00176"/>
    </source>
</evidence>
<gene>
    <name evidence="5" type="ORF">LOTGIDRAFT_128337</name>
</gene>
<dbReference type="InterPro" id="IPR033107">
    <property type="entry name" value="EIF-4B_RRM"/>
</dbReference>
<feature type="non-terminal residue" evidence="5">
    <location>
        <position position="1"/>
    </location>
</feature>
<dbReference type="EMBL" id="KB202990">
    <property type="protein sequence ID" value="ESO86838.1"/>
    <property type="molecule type" value="Genomic_DNA"/>
</dbReference>
<name>V3Z7Q0_LOTGI</name>
<dbReference type="PROSITE" id="PS50102">
    <property type="entry name" value="RRM"/>
    <property type="match status" value="1"/>
</dbReference>
<dbReference type="RefSeq" id="XP_009062532.1">
    <property type="nucleotide sequence ID" value="XM_009064284.1"/>
</dbReference>
<organism evidence="5 6">
    <name type="scientific">Lottia gigantea</name>
    <name type="common">Giant owl limpet</name>
    <dbReference type="NCBI Taxonomy" id="225164"/>
    <lineage>
        <taxon>Eukaryota</taxon>
        <taxon>Metazoa</taxon>
        <taxon>Spiralia</taxon>
        <taxon>Lophotrochozoa</taxon>
        <taxon>Mollusca</taxon>
        <taxon>Gastropoda</taxon>
        <taxon>Patellogastropoda</taxon>
        <taxon>Lottioidea</taxon>
        <taxon>Lottiidae</taxon>
        <taxon>Lottia</taxon>
    </lineage>
</organism>
<dbReference type="InterPro" id="IPR012677">
    <property type="entry name" value="Nucleotide-bd_a/b_plait_sf"/>
</dbReference>
<dbReference type="Proteomes" id="UP000030746">
    <property type="component" value="Unassembled WGS sequence"/>
</dbReference>
<dbReference type="PANTHER" id="PTHR23236:SF2">
    <property type="entry name" value="EUKARYOTIC TRANSLATION INITIATION FACTOR 4B"/>
    <property type="match status" value="1"/>
</dbReference>
<protein>
    <recommendedName>
        <fullName evidence="4">RRM domain-containing protein</fullName>
    </recommendedName>
</protein>
<dbReference type="HOGENOM" id="CLU_1582160_0_0_1"/>
<dbReference type="Pfam" id="PF00076">
    <property type="entry name" value="RRM_1"/>
    <property type="match status" value="1"/>
</dbReference>
<evidence type="ECO:0000313" key="6">
    <source>
        <dbReference type="Proteomes" id="UP000030746"/>
    </source>
</evidence>
<dbReference type="GeneID" id="20232822"/>
<feature type="region of interest" description="Disordered" evidence="3">
    <location>
        <begin position="1"/>
        <end position="28"/>
    </location>
</feature>
<dbReference type="OMA" id="WHSNDDS"/>